<evidence type="ECO:0000313" key="2">
    <source>
        <dbReference type="EMBL" id="MDT0414009.1"/>
    </source>
</evidence>
<dbReference type="Proteomes" id="UP001183610">
    <property type="component" value="Unassembled WGS sequence"/>
</dbReference>
<sequence length="75" mass="8846">MELPEDLITLQQAADEEGRRIEHLDGEEQNAQRRVWFNAAAEVHMAVTDWAREQGLNRYDVEKELRQRVRHVPHG</sequence>
<name>A0ABD5DYX1_9ACTN</name>
<protein>
    <submittedName>
        <fullName evidence="2">Uncharacterized protein</fullName>
    </submittedName>
</protein>
<accession>A0ABD5DYX1</accession>
<reference evidence="2" key="2">
    <citation type="submission" date="2024-03" db="EMBL/GenBank/DDBJ databases">
        <title>30 novel species of actinomycetes from the DSMZ collection.</title>
        <authorList>
            <person name="Nouioui I."/>
        </authorList>
    </citation>
    <scope>NUCLEOTIDE SEQUENCE</scope>
    <source>
        <strain evidence="4">DSM 41979</strain>
        <strain evidence="2">DSM 41982</strain>
    </source>
</reference>
<dbReference type="EMBL" id="JAVRET010000140">
    <property type="protein sequence ID" value="MDT0413454.1"/>
    <property type="molecule type" value="Genomic_DNA"/>
</dbReference>
<proteinExistence type="predicted"/>
<dbReference type="RefSeq" id="WP_010274866.1">
    <property type="nucleotide sequence ID" value="NZ_JAVRER010000001.1"/>
</dbReference>
<keyword evidence="4" id="KW-1185">Reference proteome</keyword>
<dbReference type="Proteomes" id="UP001183607">
    <property type="component" value="Unassembled WGS sequence"/>
</dbReference>
<dbReference type="AlphaFoldDB" id="A0ABD5DYX1"/>
<evidence type="ECO:0000313" key="3">
    <source>
        <dbReference type="Proteomes" id="UP001183607"/>
    </source>
</evidence>
<evidence type="ECO:0000313" key="1">
    <source>
        <dbReference type="EMBL" id="MDT0413454.1"/>
    </source>
</evidence>
<organism evidence="2 3">
    <name type="scientific">Streptomyces evansiae</name>
    <dbReference type="NCBI Taxonomy" id="3075535"/>
    <lineage>
        <taxon>Bacteria</taxon>
        <taxon>Bacillati</taxon>
        <taxon>Actinomycetota</taxon>
        <taxon>Actinomycetes</taxon>
        <taxon>Kitasatosporales</taxon>
        <taxon>Streptomycetaceae</taxon>
        <taxon>Streptomyces</taxon>
    </lineage>
</organism>
<evidence type="ECO:0000313" key="4">
    <source>
        <dbReference type="Proteomes" id="UP001183610"/>
    </source>
</evidence>
<gene>
    <name evidence="2" type="ORF">RM574_00760</name>
    <name evidence="1" type="ORF">RM698_30990</name>
</gene>
<reference evidence="3" key="1">
    <citation type="submission" date="2023-07" db="EMBL/GenBank/DDBJ databases">
        <title>30 novel species of actinomycetes from the DSMZ collection.</title>
        <authorList>
            <person name="Nouioui I."/>
        </authorList>
    </citation>
    <scope>NUCLEOTIDE SEQUENCE [LARGE SCALE GENOMIC DNA]</scope>
    <source>
        <strain evidence="1">DSM 41979</strain>
        <strain evidence="3">DSM 41982</strain>
    </source>
</reference>
<dbReference type="EMBL" id="JAVRER010000001">
    <property type="protein sequence ID" value="MDT0414009.1"/>
    <property type="molecule type" value="Genomic_DNA"/>
</dbReference>
<comment type="caution">
    <text evidence="2">The sequence shown here is derived from an EMBL/GenBank/DDBJ whole genome shotgun (WGS) entry which is preliminary data.</text>
</comment>